<keyword evidence="3" id="KW-0788">Thiol protease</keyword>
<dbReference type="EC" id="3.4.19.12" evidence="3"/>
<keyword evidence="3" id="KW-0645">Protease</keyword>
<dbReference type="SUPFAM" id="SSF140856">
    <property type="entry name" value="USP8 N-terminal domain-like"/>
    <property type="match status" value="1"/>
</dbReference>
<organism evidence="6 7">
    <name type="scientific">Parascaris univalens</name>
    <name type="common">Nematode worm</name>
    <dbReference type="NCBI Taxonomy" id="6257"/>
    <lineage>
        <taxon>Eukaryota</taxon>
        <taxon>Metazoa</taxon>
        <taxon>Ecdysozoa</taxon>
        <taxon>Nematoda</taxon>
        <taxon>Chromadorea</taxon>
        <taxon>Rhabditida</taxon>
        <taxon>Spirurina</taxon>
        <taxon>Ascaridomorpha</taxon>
        <taxon>Ascaridoidea</taxon>
        <taxon>Ascarididae</taxon>
        <taxon>Parascaris</taxon>
    </lineage>
</organism>
<dbReference type="InterPro" id="IPR050185">
    <property type="entry name" value="Ub_carboxyl-term_hydrolase"/>
</dbReference>
<evidence type="ECO:0000256" key="1">
    <source>
        <dbReference type="ARBA" id="ARBA00000707"/>
    </source>
</evidence>
<dbReference type="PROSITE" id="PS00972">
    <property type="entry name" value="USP_1"/>
    <property type="match status" value="1"/>
</dbReference>
<reference evidence="7" key="1">
    <citation type="submission" date="2022-11" db="UniProtKB">
        <authorList>
            <consortium name="WormBaseParasite"/>
        </authorList>
    </citation>
    <scope>IDENTIFICATION</scope>
</reference>
<dbReference type="PANTHER" id="PTHR21646">
    <property type="entry name" value="UBIQUITIN CARBOXYL-TERMINAL HYDROLASE"/>
    <property type="match status" value="1"/>
</dbReference>
<dbReference type="SUPFAM" id="SSF52821">
    <property type="entry name" value="Rhodanese/Cell cycle control phosphatase"/>
    <property type="match status" value="1"/>
</dbReference>
<dbReference type="GO" id="GO:0006508">
    <property type="term" value="P:proteolysis"/>
    <property type="evidence" value="ECO:0007669"/>
    <property type="project" value="UniProtKB-KW"/>
</dbReference>
<dbReference type="GO" id="GO:0016579">
    <property type="term" value="P:protein deubiquitination"/>
    <property type="evidence" value="ECO:0007669"/>
    <property type="project" value="InterPro"/>
</dbReference>
<keyword evidence="6" id="KW-1185">Reference proteome</keyword>
<dbReference type="Gene3D" id="3.90.70.10">
    <property type="entry name" value="Cysteine proteinases"/>
    <property type="match status" value="1"/>
</dbReference>
<feature type="region of interest" description="Disordered" evidence="4">
    <location>
        <begin position="401"/>
        <end position="448"/>
    </location>
</feature>
<dbReference type="InterPro" id="IPR038765">
    <property type="entry name" value="Papain-like_cys_pep_sf"/>
</dbReference>
<evidence type="ECO:0000256" key="4">
    <source>
        <dbReference type="SAM" id="MobiDB-lite"/>
    </source>
</evidence>
<dbReference type="AlphaFoldDB" id="A0A915B428"/>
<name>A0A915B428_PARUN</name>
<keyword evidence="3" id="KW-0833">Ubl conjugation pathway</keyword>
<protein>
    <recommendedName>
        <fullName evidence="3">Ubiquitin carboxyl-terminal hydrolase</fullName>
        <ecNumber evidence="3">3.4.19.12</ecNumber>
    </recommendedName>
</protein>
<evidence type="ECO:0000259" key="5">
    <source>
        <dbReference type="PROSITE" id="PS50235"/>
    </source>
</evidence>
<accession>A0A915B428</accession>
<dbReference type="InterPro" id="IPR036873">
    <property type="entry name" value="Rhodanese-like_dom_sf"/>
</dbReference>
<dbReference type="PANTHER" id="PTHR21646:SF91">
    <property type="entry name" value="USP DOMAIN-CONTAINING PROTEIN"/>
    <property type="match status" value="1"/>
</dbReference>
<dbReference type="GO" id="GO:0004843">
    <property type="term" value="F:cysteine-type deubiquitinase activity"/>
    <property type="evidence" value="ECO:0007669"/>
    <property type="project" value="UniProtKB-UniRule"/>
</dbReference>
<sequence length="951" mass="106175">SPSTASSRTPAVPAPLTSSIGLLMPMVHDSSVTSRRLADLHFNDMASLKAASDLIPRQKHLIERLASVKAFAHVERLFDEATLKLREGDEEQSYQLFSRMGHISQIIIGKNDFTQFKSTPDGRRFYDLFKICISQLDELEESLRKRYDLKEIENASRAKDMQLTEITMNGVEKKNSQIEFEFDLTIGPRELVHFVEGKRQALIIDYRDDQTTMIKYENSDRIFVAHVPAEAIVPGCIGTSLIRSAAVSERALLQRMSDVDLVVLLGSECAPRSKDSLRPSSKEHILFSALSTYNTTSCPRRPPVFLDGGFENWRLHYPMHTSDIHSAKRISFNINDQSEFAKAVAEYKKDIICIQSLQYPDLLRKEKPAAPQRTPIVPPEIPVNDTPAIYPNVMVEASVAPPAAAPPPPARPSLHQPDITSPKVTPGLPSLPENDEDIGGLTSTQPSISEGATVPEVKKVEAQDAAAKSDPIPPPLKPEVCPSSTIRPIESQNVPSEISESTRPVIPTVDRSKKPAFRAPEIRKDEKRINSDSSHLRRSPNIDATLPQVRTLGGARIDQIAAISTRPVIPDRSIKPHIASSDDVKGLLILYDSMTKSIASGSTSRRVNPGYTGLYNLGNTCFMNSTLQALFNTRSLRCVFTRKRFAELVNQRNKMGTFGVISAAFSALMDAVWSGAYSAIRPLQFLETFASEVNASLADRRQHDAQEFQIYLLDALHEDMNRVYRPVSFEQNYTGMNLFEEGADYEAKSKMFSSSPVNDIFGCQTVSQLHCGTCQAQSVTFEEVTQLSVELPTRGASTIIDCIKTHFKPVVLDGSCKWHCPKCKTLRVATRVTRIWKLPKVLVVHLKRFSFVVDGWEKNDSLIHFDCLPLDISSVVHPLIRDKAPPRNECYNLYAVTNHSGRLNSGHYTSVMHNEDTKEWLFYDDDSVTPINADSICSKNAYILYFKKANL</sequence>
<dbReference type="PROSITE" id="PS50235">
    <property type="entry name" value="USP_3"/>
    <property type="match status" value="1"/>
</dbReference>
<dbReference type="SUPFAM" id="SSF54001">
    <property type="entry name" value="Cysteine proteinases"/>
    <property type="match status" value="1"/>
</dbReference>
<feature type="region of interest" description="Disordered" evidence="4">
    <location>
        <begin position="462"/>
        <end position="484"/>
    </location>
</feature>
<evidence type="ECO:0000256" key="2">
    <source>
        <dbReference type="ARBA" id="ARBA00009085"/>
    </source>
</evidence>
<proteinExistence type="inferred from homology"/>
<evidence type="ECO:0000256" key="3">
    <source>
        <dbReference type="RuleBase" id="RU366025"/>
    </source>
</evidence>
<comment type="similarity">
    <text evidence="2 3">Belongs to the peptidase C19 family.</text>
</comment>
<dbReference type="WBParaSite" id="PgR026_g037_t01">
    <property type="protein sequence ID" value="PgR026_g037_t01"/>
    <property type="gene ID" value="PgR026_g037"/>
</dbReference>
<feature type="domain" description="USP" evidence="5">
    <location>
        <begin position="612"/>
        <end position="949"/>
    </location>
</feature>
<dbReference type="InterPro" id="IPR028889">
    <property type="entry name" value="USP"/>
</dbReference>
<dbReference type="Gene3D" id="1.20.58.80">
    <property type="entry name" value="Phosphotransferase system, lactose/cellobiose-type IIA subunit"/>
    <property type="match status" value="1"/>
</dbReference>
<comment type="catalytic activity">
    <reaction evidence="1 3">
        <text>Thiol-dependent hydrolysis of ester, thioester, amide, peptide and isopeptide bonds formed by the C-terminal Gly of ubiquitin (a 76-residue protein attached to proteins as an intracellular targeting signal).</text>
        <dbReference type="EC" id="3.4.19.12"/>
    </reaction>
</comment>
<evidence type="ECO:0000313" key="6">
    <source>
        <dbReference type="Proteomes" id="UP000887569"/>
    </source>
</evidence>
<dbReference type="Proteomes" id="UP000887569">
    <property type="component" value="Unplaced"/>
</dbReference>
<dbReference type="InterPro" id="IPR018200">
    <property type="entry name" value="USP_CS"/>
</dbReference>
<dbReference type="PROSITE" id="PS00973">
    <property type="entry name" value="USP_2"/>
    <property type="match status" value="1"/>
</dbReference>
<evidence type="ECO:0000313" key="7">
    <source>
        <dbReference type="WBParaSite" id="PgR026_g037_t01"/>
    </source>
</evidence>
<dbReference type="InterPro" id="IPR001394">
    <property type="entry name" value="Peptidase_C19_UCH"/>
</dbReference>
<keyword evidence="3" id="KW-0378">Hydrolase</keyword>
<dbReference type="CDD" id="cd02674">
    <property type="entry name" value="Peptidase_C19R"/>
    <property type="match status" value="1"/>
</dbReference>
<dbReference type="Gene3D" id="3.40.250.10">
    <property type="entry name" value="Rhodanese-like domain"/>
    <property type="match status" value="1"/>
</dbReference>
<dbReference type="Pfam" id="PF00443">
    <property type="entry name" value="UCH"/>
    <property type="match status" value="1"/>
</dbReference>